<evidence type="ECO:0000313" key="2">
    <source>
        <dbReference type="Proteomes" id="UP001519345"/>
    </source>
</evidence>
<organism evidence="1 2">
    <name type="scientific">Virgibacillus natechei</name>
    <dbReference type="NCBI Taxonomy" id="1216297"/>
    <lineage>
        <taxon>Bacteria</taxon>
        <taxon>Bacillati</taxon>
        <taxon>Bacillota</taxon>
        <taxon>Bacilli</taxon>
        <taxon>Bacillales</taxon>
        <taxon>Bacillaceae</taxon>
        <taxon>Virgibacillus</taxon>
    </lineage>
</organism>
<evidence type="ECO:0008006" key="3">
    <source>
        <dbReference type="Google" id="ProtNLM"/>
    </source>
</evidence>
<gene>
    <name evidence="1" type="ORF">J2Z83_001528</name>
</gene>
<dbReference type="Proteomes" id="UP001519345">
    <property type="component" value="Unassembled WGS sequence"/>
</dbReference>
<comment type="caution">
    <text evidence="1">The sequence shown here is derived from an EMBL/GenBank/DDBJ whole genome shotgun (WGS) entry which is preliminary data.</text>
</comment>
<dbReference type="EMBL" id="JAGGKX010000006">
    <property type="protein sequence ID" value="MBP1969424.1"/>
    <property type="molecule type" value="Genomic_DNA"/>
</dbReference>
<proteinExistence type="predicted"/>
<reference evidence="1 2" key="1">
    <citation type="submission" date="2021-03" db="EMBL/GenBank/DDBJ databases">
        <title>Genomic Encyclopedia of Type Strains, Phase IV (KMG-IV): sequencing the most valuable type-strain genomes for metagenomic binning, comparative biology and taxonomic classification.</title>
        <authorList>
            <person name="Goeker M."/>
        </authorList>
    </citation>
    <scope>NUCLEOTIDE SEQUENCE [LARGE SCALE GENOMIC DNA]</scope>
    <source>
        <strain evidence="1 2">DSM 25609</strain>
    </source>
</reference>
<keyword evidence="2" id="KW-1185">Reference proteome</keyword>
<name>A0ABS4IEP9_9BACI</name>
<evidence type="ECO:0000313" key="1">
    <source>
        <dbReference type="EMBL" id="MBP1969424.1"/>
    </source>
</evidence>
<sequence>MESVIYTKIFVERFCLTFIDHLVIMKIDCLPDKGGFFT</sequence>
<protein>
    <recommendedName>
        <fullName evidence="3">RadC-like JAB domain-containing protein</fullName>
    </recommendedName>
</protein>
<accession>A0ABS4IEP9</accession>